<dbReference type="PROSITE" id="PS00018">
    <property type="entry name" value="EF_HAND_1"/>
    <property type="match status" value="1"/>
</dbReference>
<dbReference type="EMBL" id="CAUYUJ010021327">
    <property type="protein sequence ID" value="CAK0903998.1"/>
    <property type="molecule type" value="Genomic_DNA"/>
</dbReference>
<dbReference type="InterPro" id="IPR018247">
    <property type="entry name" value="EF_Hand_1_Ca_BS"/>
</dbReference>
<dbReference type="SUPFAM" id="SSF47473">
    <property type="entry name" value="EF-hand"/>
    <property type="match status" value="1"/>
</dbReference>
<evidence type="ECO:0000256" key="2">
    <source>
        <dbReference type="SAM" id="MobiDB-lite"/>
    </source>
</evidence>
<keyword evidence="1" id="KW-0106">Calcium</keyword>
<feature type="region of interest" description="Disordered" evidence="2">
    <location>
        <begin position="69"/>
        <end position="100"/>
    </location>
</feature>
<comment type="caution">
    <text evidence="4">The sequence shown here is derived from an EMBL/GenBank/DDBJ whole genome shotgun (WGS) entry which is preliminary data.</text>
</comment>
<evidence type="ECO:0000256" key="1">
    <source>
        <dbReference type="ARBA" id="ARBA00022837"/>
    </source>
</evidence>
<feature type="domain" description="EF-hand" evidence="3">
    <location>
        <begin position="479"/>
        <end position="514"/>
    </location>
</feature>
<feature type="non-terminal residue" evidence="4">
    <location>
        <position position="557"/>
    </location>
</feature>
<dbReference type="PROSITE" id="PS50222">
    <property type="entry name" value="EF_HAND_2"/>
    <property type="match status" value="1"/>
</dbReference>
<dbReference type="CDD" id="cd00030">
    <property type="entry name" value="C2"/>
    <property type="match status" value="1"/>
</dbReference>
<keyword evidence="5" id="KW-1185">Reference proteome</keyword>
<evidence type="ECO:0000313" key="4">
    <source>
        <dbReference type="EMBL" id="CAK0903998.1"/>
    </source>
</evidence>
<dbReference type="InterPro" id="IPR011992">
    <property type="entry name" value="EF-hand-dom_pair"/>
</dbReference>
<accession>A0ABN9XYK5</accession>
<gene>
    <name evidence="4" type="ORF">PCOR1329_LOCUS80154</name>
</gene>
<feature type="region of interest" description="Disordered" evidence="2">
    <location>
        <begin position="1"/>
        <end position="39"/>
    </location>
</feature>
<proteinExistence type="predicted"/>
<protein>
    <recommendedName>
        <fullName evidence="3">EF-hand domain-containing protein</fullName>
    </recommendedName>
</protein>
<dbReference type="InterPro" id="IPR002048">
    <property type="entry name" value="EF_hand_dom"/>
</dbReference>
<feature type="compositionally biased region" description="Low complexity" evidence="2">
    <location>
        <begin position="18"/>
        <end position="27"/>
    </location>
</feature>
<evidence type="ECO:0000313" key="5">
    <source>
        <dbReference type="Proteomes" id="UP001189429"/>
    </source>
</evidence>
<sequence>MRGTGYAYSAYPAPPLRSPVVPRQSSPVPRPPQPVPAAPLAVRARSPLWPHSPLPAAAAGDVVPCVVESPARRSSPGRHLSPGRPLAYPAEPPRSPAGRPLAYAAEAPRSTAGRPLAYPADLAAGSAVLRERSRPASPGRGVVVHDPAAAADGAALAASLRLERQAREALELQVKTLMESQGHHGQRPIGGGADALDSEPLRGSREDLRRQLAREQGEKRPLREAVQVAYVADNSALRANTPGIQYRFGTHVDLRAASGNLLRWGATVKGTECVGGEWLKVEGSGYLPMRLNGVRVLKRKGAPGCSSCWAGLCGAPAGLPRSGAATRAPEAWQAGTNTSPDLPGLGANIGAEVCIIGATGLRPGGGAEIFCRCRVRGQKVDAAETARRRDPCPVWESGHRLGFEEIRGRRLDFEVCSSQAHAMGEKVSILGRATLSVGRDWLGASESFEVDLPLSRYLCGAGSLRVRLFGVRPVGVNALHETVKATAFEDLDANGDGRITREEFADAYQKGRVKFGKDGNLVSPCGSPRSQWPSSGQGSLYGGSTTASTVTWVLVRH</sequence>
<organism evidence="4 5">
    <name type="scientific">Prorocentrum cordatum</name>
    <dbReference type="NCBI Taxonomy" id="2364126"/>
    <lineage>
        <taxon>Eukaryota</taxon>
        <taxon>Sar</taxon>
        <taxon>Alveolata</taxon>
        <taxon>Dinophyceae</taxon>
        <taxon>Prorocentrales</taxon>
        <taxon>Prorocentraceae</taxon>
        <taxon>Prorocentrum</taxon>
    </lineage>
</organism>
<evidence type="ECO:0000259" key="3">
    <source>
        <dbReference type="PROSITE" id="PS50222"/>
    </source>
</evidence>
<feature type="region of interest" description="Disordered" evidence="2">
    <location>
        <begin position="178"/>
        <end position="202"/>
    </location>
</feature>
<dbReference type="Gene3D" id="1.10.238.10">
    <property type="entry name" value="EF-hand"/>
    <property type="match status" value="1"/>
</dbReference>
<reference evidence="4" key="1">
    <citation type="submission" date="2023-10" db="EMBL/GenBank/DDBJ databases">
        <authorList>
            <person name="Chen Y."/>
            <person name="Shah S."/>
            <person name="Dougan E. K."/>
            <person name="Thang M."/>
            <person name="Chan C."/>
        </authorList>
    </citation>
    <scope>NUCLEOTIDE SEQUENCE [LARGE SCALE GENOMIC DNA]</scope>
</reference>
<feature type="compositionally biased region" description="Pro residues" evidence="2">
    <location>
        <begin position="28"/>
        <end position="37"/>
    </location>
</feature>
<dbReference type="Proteomes" id="UP001189429">
    <property type="component" value="Unassembled WGS sequence"/>
</dbReference>
<name>A0ABN9XYK5_9DINO</name>